<feature type="signal peptide" evidence="2">
    <location>
        <begin position="1"/>
        <end position="31"/>
    </location>
</feature>
<keyword evidence="1" id="KW-0472">Membrane</keyword>
<name>A0A3P7VYJ6_9TREM</name>
<feature type="transmembrane region" description="Helical" evidence="1">
    <location>
        <begin position="133"/>
        <end position="166"/>
    </location>
</feature>
<reference evidence="3 4" key="1">
    <citation type="submission" date="2018-11" db="EMBL/GenBank/DDBJ databases">
        <authorList>
            <consortium name="Pathogen Informatics"/>
        </authorList>
    </citation>
    <scope>NUCLEOTIDE SEQUENCE [LARGE SCALE GENOMIC DNA]</scope>
    <source>
        <strain evidence="3 4">Zambia</strain>
    </source>
</reference>
<proteinExistence type="predicted"/>
<keyword evidence="1" id="KW-0812">Transmembrane</keyword>
<feature type="chain" id="PRO_5018057730" description="Transmembrane protein" evidence="2">
    <location>
        <begin position="32"/>
        <end position="168"/>
    </location>
</feature>
<protein>
    <recommendedName>
        <fullName evidence="5">Transmembrane protein</fullName>
    </recommendedName>
</protein>
<keyword evidence="4" id="KW-1185">Reference proteome</keyword>
<gene>
    <name evidence="3" type="ORF">SMRZ_LOCUS1868</name>
</gene>
<keyword evidence="1" id="KW-1133">Transmembrane helix</keyword>
<accession>A0A3P7VYJ6</accession>
<keyword evidence="2" id="KW-0732">Signal</keyword>
<organism evidence="3 4">
    <name type="scientific">Schistosoma margrebowiei</name>
    <dbReference type="NCBI Taxonomy" id="48269"/>
    <lineage>
        <taxon>Eukaryota</taxon>
        <taxon>Metazoa</taxon>
        <taxon>Spiralia</taxon>
        <taxon>Lophotrochozoa</taxon>
        <taxon>Platyhelminthes</taxon>
        <taxon>Trematoda</taxon>
        <taxon>Digenea</taxon>
        <taxon>Strigeidida</taxon>
        <taxon>Schistosomatoidea</taxon>
        <taxon>Schistosomatidae</taxon>
        <taxon>Schistosoma</taxon>
    </lineage>
</organism>
<feature type="transmembrane region" description="Helical" evidence="1">
    <location>
        <begin position="74"/>
        <end position="95"/>
    </location>
</feature>
<evidence type="ECO:0000256" key="1">
    <source>
        <dbReference type="SAM" id="Phobius"/>
    </source>
</evidence>
<dbReference type="AlphaFoldDB" id="A0A3P7VYJ6"/>
<feature type="transmembrane region" description="Helical" evidence="1">
    <location>
        <begin position="107"/>
        <end position="127"/>
    </location>
</feature>
<evidence type="ECO:0008006" key="5">
    <source>
        <dbReference type="Google" id="ProtNLM"/>
    </source>
</evidence>
<evidence type="ECO:0000256" key="2">
    <source>
        <dbReference type="SAM" id="SignalP"/>
    </source>
</evidence>
<sequence>MHLTLRLLSVSLLECCLVLLLATLDLSDGHADFFNCWWANIDWEVHGCCFDVGWVQWSWSIQEFFEVFYPPVSLLFNVGDYLTFLAFHWSFWFVAISREFFVMSYSCLMFPSLAAFSAVVASSSTYLRLSFLMLLFTCLFTTVYSACALAFSALVRLVLIVAFLFLLS</sequence>
<dbReference type="Proteomes" id="UP000277204">
    <property type="component" value="Unassembled WGS sequence"/>
</dbReference>
<evidence type="ECO:0000313" key="4">
    <source>
        <dbReference type="Proteomes" id="UP000277204"/>
    </source>
</evidence>
<dbReference type="EMBL" id="UZAI01000450">
    <property type="protein sequence ID" value="VDO53156.1"/>
    <property type="molecule type" value="Genomic_DNA"/>
</dbReference>
<evidence type="ECO:0000313" key="3">
    <source>
        <dbReference type="EMBL" id="VDO53156.1"/>
    </source>
</evidence>